<feature type="compositionally biased region" description="Polar residues" evidence="1">
    <location>
        <begin position="41"/>
        <end position="52"/>
    </location>
</feature>
<feature type="compositionally biased region" description="Pro residues" evidence="1">
    <location>
        <begin position="312"/>
        <end position="321"/>
    </location>
</feature>
<accession>A0A9P6TIC6</accession>
<gene>
    <name evidence="2" type="ORF">CROQUDRAFT_151936</name>
</gene>
<feature type="compositionally biased region" description="Low complexity" evidence="1">
    <location>
        <begin position="150"/>
        <end position="159"/>
    </location>
</feature>
<proteinExistence type="predicted"/>
<feature type="compositionally biased region" description="Low complexity" evidence="1">
    <location>
        <begin position="244"/>
        <end position="280"/>
    </location>
</feature>
<feature type="compositionally biased region" description="Low complexity" evidence="1">
    <location>
        <begin position="105"/>
        <end position="127"/>
    </location>
</feature>
<dbReference type="EMBL" id="MU167208">
    <property type="protein sequence ID" value="KAG0152620.1"/>
    <property type="molecule type" value="Genomic_DNA"/>
</dbReference>
<evidence type="ECO:0000313" key="2">
    <source>
        <dbReference type="EMBL" id="KAG0152620.1"/>
    </source>
</evidence>
<reference evidence="2" key="1">
    <citation type="submission" date="2013-11" db="EMBL/GenBank/DDBJ databases">
        <title>Genome sequence of the fusiform rust pathogen reveals effectors for host alternation and coevolution with pine.</title>
        <authorList>
            <consortium name="DOE Joint Genome Institute"/>
            <person name="Smith K."/>
            <person name="Pendleton A."/>
            <person name="Kubisiak T."/>
            <person name="Anderson C."/>
            <person name="Salamov A."/>
            <person name="Aerts A."/>
            <person name="Riley R."/>
            <person name="Clum A."/>
            <person name="Lindquist E."/>
            <person name="Ence D."/>
            <person name="Campbell M."/>
            <person name="Kronenberg Z."/>
            <person name="Feau N."/>
            <person name="Dhillon B."/>
            <person name="Hamelin R."/>
            <person name="Burleigh J."/>
            <person name="Smith J."/>
            <person name="Yandell M."/>
            <person name="Nelson C."/>
            <person name="Grigoriev I."/>
            <person name="Davis J."/>
        </authorList>
    </citation>
    <scope>NUCLEOTIDE SEQUENCE</scope>
    <source>
        <strain evidence="2">G11</strain>
    </source>
</reference>
<keyword evidence="3" id="KW-1185">Reference proteome</keyword>
<feature type="region of interest" description="Disordered" evidence="1">
    <location>
        <begin position="1"/>
        <end position="337"/>
    </location>
</feature>
<name>A0A9P6TIC6_9BASI</name>
<feature type="compositionally biased region" description="Polar residues" evidence="1">
    <location>
        <begin position="173"/>
        <end position="191"/>
    </location>
</feature>
<feature type="compositionally biased region" description="Gly residues" evidence="1">
    <location>
        <begin position="59"/>
        <end position="76"/>
    </location>
</feature>
<feature type="compositionally biased region" description="Pro residues" evidence="1">
    <location>
        <begin position="132"/>
        <end position="144"/>
    </location>
</feature>
<comment type="caution">
    <text evidence="2">The sequence shown here is derived from an EMBL/GenBank/DDBJ whole genome shotgun (WGS) entry which is preliminary data.</text>
</comment>
<dbReference type="AlphaFoldDB" id="A0A9P6TIC6"/>
<protein>
    <submittedName>
        <fullName evidence="2">Uncharacterized protein</fullName>
    </submittedName>
</protein>
<evidence type="ECO:0000313" key="3">
    <source>
        <dbReference type="Proteomes" id="UP000886653"/>
    </source>
</evidence>
<dbReference type="Proteomes" id="UP000886653">
    <property type="component" value="Unassembled WGS sequence"/>
</dbReference>
<feature type="compositionally biased region" description="Polar residues" evidence="1">
    <location>
        <begin position="294"/>
        <end position="311"/>
    </location>
</feature>
<evidence type="ECO:0000256" key="1">
    <source>
        <dbReference type="SAM" id="MobiDB-lite"/>
    </source>
</evidence>
<sequence>MNQPGMLHSYPRPQTQMLHPPLHNQGVGGPSTYREGPPQASYGNIGNHQHINGQHMNGGMRGGGGQHMNGGVGGSGVMSSTSGPAYVAQPQHHHRTGPNRAGGAPHHSYPPSSSSSSSSRGNSYRPSTRLPQPAPNLSLPPRPLMPYEATNTNTNTNNNEPPILGPGSKFSIGINNSHSIYNQSGPPQNHNGIVYNHLSGPPPPATISYDRSQPILPQSYDRPPQSYDRSLSTYNHDRSTNEPNYNTTRNSNNNGYNQQGSSYDRNSNGRGNSRNNNRSSGQRHDRWVPPPNHQPSQRSYPPPSWSTNDNLNPPPPPPPPHSNYRGNGQDDGPPLQY</sequence>
<organism evidence="2 3">
    <name type="scientific">Cronartium quercuum f. sp. fusiforme G11</name>
    <dbReference type="NCBI Taxonomy" id="708437"/>
    <lineage>
        <taxon>Eukaryota</taxon>
        <taxon>Fungi</taxon>
        <taxon>Dikarya</taxon>
        <taxon>Basidiomycota</taxon>
        <taxon>Pucciniomycotina</taxon>
        <taxon>Pucciniomycetes</taxon>
        <taxon>Pucciniales</taxon>
        <taxon>Coleosporiaceae</taxon>
        <taxon>Cronartium</taxon>
    </lineage>
</organism>